<keyword evidence="5" id="KW-0597">Phosphoprotein</keyword>
<comment type="subcellular location">
    <subcellularLocation>
        <location evidence="2">Cell membrane</location>
        <topology evidence="2">Multi-pass membrane protein</topology>
    </subcellularLocation>
</comment>
<reference evidence="17 18" key="1">
    <citation type="submission" date="2019-08" db="EMBL/GenBank/DDBJ databases">
        <title>Pedobacter sp. nov., isolated from Han river, South Korea.</title>
        <authorList>
            <person name="Lee D.-H."/>
            <person name="Kim Y.-S."/>
            <person name="Hwang E.-M."/>
            <person name="Le Tran T.C."/>
            <person name="Cha C.-J."/>
        </authorList>
    </citation>
    <scope>NUCLEOTIDE SEQUENCE [LARGE SCALE GENOMIC DNA]</scope>
    <source>
        <strain evidence="17 18">CJ43</strain>
    </source>
</reference>
<dbReference type="AlphaFoldDB" id="A0A5C0VJ15"/>
<evidence type="ECO:0000256" key="1">
    <source>
        <dbReference type="ARBA" id="ARBA00000085"/>
    </source>
</evidence>
<dbReference type="GO" id="GO:0005886">
    <property type="term" value="C:plasma membrane"/>
    <property type="evidence" value="ECO:0007669"/>
    <property type="project" value="UniProtKB-SubCell"/>
</dbReference>
<dbReference type="GO" id="GO:0005524">
    <property type="term" value="F:ATP binding"/>
    <property type="evidence" value="ECO:0007669"/>
    <property type="project" value="UniProtKB-KW"/>
</dbReference>
<dbReference type="Gene3D" id="3.30.565.10">
    <property type="entry name" value="Histidine kinase-like ATPase, C-terminal domain"/>
    <property type="match status" value="1"/>
</dbReference>
<dbReference type="SMART" id="SM00304">
    <property type="entry name" value="HAMP"/>
    <property type="match status" value="1"/>
</dbReference>
<dbReference type="CDD" id="cd00082">
    <property type="entry name" value="HisKA"/>
    <property type="match status" value="1"/>
</dbReference>
<evidence type="ECO:0000313" key="18">
    <source>
        <dbReference type="Proteomes" id="UP000323653"/>
    </source>
</evidence>
<comment type="catalytic activity">
    <reaction evidence="1">
        <text>ATP + protein L-histidine = ADP + protein N-phospho-L-histidine.</text>
        <dbReference type="EC" id="2.7.13.3"/>
    </reaction>
</comment>
<evidence type="ECO:0000259" key="16">
    <source>
        <dbReference type="PROSITE" id="PS50885"/>
    </source>
</evidence>
<organism evidence="17 18">
    <name type="scientific">Pedobacter aquae</name>
    <dbReference type="NCBI Taxonomy" id="2605747"/>
    <lineage>
        <taxon>Bacteria</taxon>
        <taxon>Pseudomonadati</taxon>
        <taxon>Bacteroidota</taxon>
        <taxon>Sphingobacteriia</taxon>
        <taxon>Sphingobacteriales</taxon>
        <taxon>Sphingobacteriaceae</taxon>
        <taxon>Pedobacter</taxon>
    </lineage>
</organism>
<keyword evidence="11 14" id="KW-1133">Transmembrane helix</keyword>
<dbReference type="SUPFAM" id="SSF55874">
    <property type="entry name" value="ATPase domain of HSP90 chaperone/DNA topoisomerase II/histidine kinase"/>
    <property type="match status" value="1"/>
</dbReference>
<dbReference type="Pfam" id="PF00512">
    <property type="entry name" value="HisKA"/>
    <property type="match status" value="1"/>
</dbReference>
<dbReference type="Proteomes" id="UP000323653">
    <property type="component" value="Chromosome"/>
</dbReference>
<evidence type="ECO:0000256" key="11">
    <source>
        <dbReference type="ARBA" id="ARBA00022989"/>
    </source>
</evidence>
<evidence type="ECO:0000313" key="17">
    <source>
        <dbReference type="EMBL" id="QEK52077.1"/>
    </source>
</evidence>
<evidence type="ECO:0000256" key="14">
    <source>
        <dbReference type="SAM" id="Phobius"/>
    </source>
</evidence>
<dbReference type="SMART" id="SM00388">
    <property type="entry name" value="HisKA"/>
    <property type="match status" value="1"/>
</dbReference>
<dbReference type="KEGG" id="pej:FYC62_10735"/>
<dbReference type="InterPro" id="IPR003594">
    <property type="entry name" value="HATPase_dom"/>
</dbReference>
<gene>
    <name evidence="17" type="ORF">FYC62_10735</name>
</gene>
<evidence type="ECO:0000256" key="3">
    <source>
        <dbReference type="ARBA" id="ARBA00012438"/>
    </source>
</evidence>
<evidence type="ECO:0000256" key="10">
    <source>
        <dbReference type="ARBA" id="ARBA00022840"/>
    </source>
</evidence>
<dbReference type="SUPFAM" id="SSF47384">
    <property type="entry name" value="Homodimeric domain of signal transducing histidine kinase"/>
    <property type="match status" value="1"/>
</dbReference>
<evidence type="ECO:0000256" key="6">
    <source>
        <dbReference type="ARBA" id="ARBA00022679"/>
    </source>
</evidence>
<keyword evidence="6" id="KW-0808">Transferase</keyword>
<dbReference type="PANTHER" id="PTHR45528:SF1">
    <property type="entry name" value="SENSOR HISTIDINE KINASE CPXA"/>
    <property type="match status" value="1"/>
</dbReference>
<feature type="domain" description="Histidine kinase" evidence="15">
    <location>
        <begin position="238"/>
        <end position="453"/>
    </location>
</feature>
<dbReference type="RefSeq" id="WP_149074931.1">
    <property type="nucleotide sequence ID" value="NZ_CP043329.1"/>
</dbReference>
<dbReference type="InterPro" id="IPR003661">
    <property type="entry name" value="HisK_dim/P_dom"/>
</dbReference>
<dbReference type="EC" id="2.7.13.3" evidence="3"/>
<keyword evidence="4" id="KW-1003">Cell membrane</keyword>
<keyword evidence="7 14" id="KW-0812">Transmembrane</keyword>
<dbReference type="PROSITE" id="PS50109">
    <property type="entry name" value="HIS_KIN"/>
    <property type="match status" value="1"/>
</dbReference>
<evidence type="ECO:0000256" key="2">
    <source>
        <dbReference type="ARBA" id="ARBA00004651"/>
    </source>
</evidence>
<evidence type="ECO:0000256" key="12">
    <source>
        <dbReference type="ARBA" id="ARBA00023012"/>
    </source>
</evidence>
<proteinExistence type="predicted"/>
<dbReference type="CDD" id="cd06225">
    <property type="entry name" value="HAMP"/>
    <property type="match status" value="1"/>
</dbReference>
<keyword evidence="13 14" id="KW-0472">Membrane</keyword>
<keyword evidence="18" id="KW-1185">Reference proteome</keyword>
<dbReference type="Pfam" id="PF00672">
    <property type="entry name" value="HAMP"/>
    <property type="match status" value="1"/>
</dbReference>
<evidence type="ECO:0000256" key="7">
    <source>
        <dbReference type="ARBA" id="ARBA00022692"/>
    </source>
</evidence>
<dbReference type="GO" id="GO:0000155">
    <property type="term" value="F:phosphorelay sensor kinase activity"/>
    <property type="evidence" value="ECO:0007669"/>
    <property type="project" value="InterPro"/>
</dbReference>
<protein>
    <recommendedName>
        <fullName evidence="3">histidine kinase</fullName>
        <ecNumber evidence="3">2.7.13.3</ecNumber>
    </recommendedName>
</protein>
<sequence length="455" mass="51534">MTIRTKMTVLFLSIVTVLLLVFCVTIYFLSDVYRQSEFETRLKREALTAATIVFNKEEVSPDLLKILTRNQMTALSKENIVILNAQDKVIYQSGLKNNLYTPSKLEEIKRNEELFWEEGEVEKFGITIKNRARDYLVIVSAVDKYGLSKQHNLAILLSFGSILLIALSAILGRFFTGGLLKPMQQMIKEIDAINASYLSLRLSQRGNKDELGQLAQRFNEMLDRLQIAFHKQRAFVSHASHELRTPLTAITGQIQVSLLANDNMEELRTMAKSVLEDVNQLNILTNNLLELNSIDVDDIRIKASLLNVVDLLLQAKSEVSQKYPESKIILQIDDHEDYLPEIYANESLIFSAFINLIENAVKFASDQTAQVKLLTLQDGIQIKFQNKIYTLVNLNMDVIFDPFIRGANSKNVKGHGVGLSLTKRITDIHKGNLAVNLEESDFVEFILKLPKGSPL</sequence>
<dbReference type="InterPro" id="IPR036890">
    <property type="entry name" value="HATPase_C_sf"/>
</dbReference>
<keyword evidence="8" id="KW-0547">Nucleotide-binding</keyword>
<dbReference type="InterPro" id="IPR003660">
    <property type="entry name" value="HAMP_dom"/>
</dbReference>
<dbReference type="PANTHER" id="PTHR45528">
    <property type="entry name" value="SENSOR HISTIDINE KINASE CPXA"/>
    <property type="match status" value="1"/>
</dbReference>
<dbReference type="Gene3D" id="1.10.287.130">
    <property type="match status" value="1"/>
</dbReference>
<dbReference type="InterPro" id="IPR005467">
    <property type="entry name" value="His_kinase_dom"/>
</dbReference>
<feature type="domain" description="HAMP" evidence="16">
    <location>
        <begin position="177"/>
        <end position="230"/>
    </location>
</feature>
<dbReference type="Gene3D" id="6.10.340.10">
    <property type="match status" value="1"/>
</dbReference>
<evidence type="ECO:0000256" key="8">
    <source>
        <dbReference type="ARBA" id="ARBA00022741"/>
    </source>
</evidence>
<keyword evidence="9 17" id="KW-0418">Kinase</keyword>
<feature type="transmembrane region" description="Helical" evidence="14">
    <location>
        <begin position="153"/>
        <end position="176"/>
    </location>
</feature>
<accession>A0A5C0VJ15</accession>
<dbReference type="Pfam" id="PF02518">
    <property type="entry name" value="HATPase_c"/>
    <property type="match status" value="1"/>
</dbReference>
<keyword evidence="12" id="KW-0902">Two-component regulatory system</keyword>
<dbReference type="PROSITE" id="PS50885">
    <property type="entry name" value="HAMP"/>
    <property type="match status" value="1"/>
</dbReference>
<dbReference type="SMART" id="SM00387">
    <property type="entry name" value="HATPase_c"/>
    <property type="match status" value="1"/>
</dbReference>
<feature type="transmembrane region" description="Helical" evidence="14">
    <location>
        <begin position="7"/>
        <end position="29"/>
    </location>
</feature>
<evidence type="ECO:0000256" key="4">
    <source>
        <dbReference type="ARBA" id="ARBA00022475"/>
    </source>
</evidence>
<keyword evidence="10" id="KW-0067">ATP-binding</keyword>
<dbReference type="EMBL" id="CP043329">
    <property type="protein sequence ID" value="QEK52077.1"/>
    <property type="molecule type" value="Genomic_DNA"/>
</dbReference>
<evidence type="ECO:0000256" key="9">
    <source>
        <dbReference type="ARBA" id="ARBA00022777"/>
    </source>
</evidence>
<dbReference type="SUPFAM" id="SSF158472">
    <property type="entry name" value="HAMP domain-like"/>
    <property type="match status" value="1"/>
</dbReference>
<evidence type="ECO:0000256" key="13">
    <source>
        <dbReference type="ARBA" id="ARBA00023136"/>
    </source>
</evidence>
<evidence type="ECO:0000256" key="5">
    <source>
        <dbReference type="ARBA" id="ARBA00022553"/>
    </source>
</evidence>
<name>A0A5C0VJ15_9SPHI</name>
<evidence type="ECO:0000259" key="15">
    <source>
        <dbReference type="PROSITE" id="PS50109"/>
    </source>
</evidence>
<dbReference type="InterPro" id="IPR036097">
    <property type="entry name" value="HisK_dim/P_sf"/>
</dbReference>
<dbReference type="InterPro" id="IPR050398">
    <property type="entry name" value="HssS/ArlS-like"/>
</dbReference>